<dbReference type="PANTHER" id="PTHR42715">
    <property type="entry name" value="BETA-GLUCOSIDASE"/>
    <property type="match status" value="1"/>
</dbReference>
<feature type="chain" id="PRO_5008601868" description="Beta-glucosidase cel3A" evidence="15">
    <location>
        <begin position="20"/>
        <end position="914"/>
    </location>
</feature>
<evidence type="ECO:0000256" key="11">
    <source>
        <dbReference type="ARBA" id="ARBA00078013"/>
    </source>
</evidence>
<dbReference type="AlphaFoldDB" id="A0A1B7YRS1"/>
<evidence type="ECO:0000256" key="12">
    <source>
        <dbReference type="ARBA" id="ARBA00083231"/>
    </source>
</evidence>
<evidence type="ECO:0000259" key="16">
    <source>
        <dbReference type="SMART" id="SM01217"/>
    </source>
</evidence>
<evidence type="ECO:0000313" key="17">
    <source>
        <dbReference type="EMBL" id="OBR14731.1"/>
    </source>
</evidence>
<dbReference type="PANTHER" id="PTHR42715:SF29">
    <property type="entry name" value="BETA-GLUCOSIDASE A-RELATED"/>
    <property type="match status" value="1"/>
</dbReference>
<keyword evidence="9" id="KW-0624">Polysaccharide degradation</keyword>
<comment type="catalytic activity">
    <reaction evidence="1">
        <text>Hydrolysis of terminal, non-reducing beta-D-glucosyl residues with release of beta-D-glucose.</text>
        <dbReference type="EC" id="3.2.1.21"/>
    </reaction>
</comment>
<keyword evidence="15" id="KW-0732">Signal</keyword>
<dbReference type="InterPro" id="IPR036881">
    <property type="entry name" value="Glyco_hydro_3_C_sf"/>
</dbReference>
<keyword evidence="18" id="KW-1185">Reference proteome</keyword>
<evidence type="ECO:0000256" key="1">
    <source>
        <dbReference type="ARBA" id="ARBA00000448"/>
    </source>
</evidence>
<dbReference type="Gene3D" id="3.20.20.300">
    <property type="entry name" value="Glycoside hydrolase, family 3, N-terminal domain"/>
    <property type="match status" value="1"/>
</dbReference>
<feature type="domain" description="Fibronectin type III-like" evidence="16">
    <location>
        <begin position="837"/>
        <end position="905"/>
    </location>
</feature>
<dbReference type="InterPro" id="IPR001764">
    <property type="entry name" value="Glyco_hydro_3_N"/>
</dbReference>
<keyword evidence="7" id="KW-0119">Carbohydrate metabolism</keyword>
<dbReference type="FunFam" id="3.40.50.1700:FF:000003">
    <property type="entry name" value="Probable beta-glucosidase"/>
    <property type="match status" value="1"/>
</dbReference>
<comment type="caution">
    <text evidence="17">The sequence shown here is derived from an EMBL/GenBank/DDBJ whole genome shotgun (WGS) entry which is preliminary data.</text>
</comment>
<dbReference type="InterPro" id="IPR002772">
    <property type="entry name" value="Glyco_hydro_3_C"/>
</dbReference>
<evidence type="ECO:0000256" key="5">
    <source>
        <dbReference type="ARBA" id="ARBA00022801"/>
    </source>
</evidence>
<keyword evidence="8" id="KW-0326">Glycosidase</keyword>
<proteinExistence type="inferred from homology"/>
<dbReference type="InterPro" id="IPR017853">
    <property type="entry name" value="GH"/>
</dbReference>
<evidence type="ECO:0000256" key="2">
    <source>
        <dbReference type="ARBA" id="ARBA00004987"/>
    </source>
</evidence>
<dbReference type="GO" id="GO:0009251">
    <property type="term" value="P:glucan catabolic process"/>
    <property type="evidence" value="ECO:0007669"/>
    <property type="project" value="TreeGrafter"/>
</dbReference>
<dbReference type="Proteomes" id="UP000092177">
    <property type="component" value="Chromosome 2"/>
</dbReference>
<dbReference type="SMART" id="SM01217">
    <property type="entry name" value="Fn3_like"/>
    <property type="match status" value="1"/>
</dbReference>
<dbReference type="InterPro" id="IPR026891">
    <property type="entry name" value="Fn3-like"/>
</dbReference>
<dbReference type="VEuPathDB" id="FungiDB:CH63R_03457"/>
<dbReference type="EMBL" id="LTAN01000002">
    <property type="protein sequence ID" value="OBR14731.1"/>
    <property type="molecule type" value="Genomic_DNA"/>
</dbReference>
<evidence type="ECO:0000256" key="3">
    <source>
        <dbReference type="ARBA" id="ARBA00005336"/>
    </source>
</evidence>
<dbReference type="Pfam" id="PF14310">
    <property type="entry name" value="Fn3-like"/>
    <property type="match status" value="1"/>
</dbReference>
<evidence type="ECO:0000256" key="14">
    <source>
        <dbReference type="SAM" id="MobiDB-lite"/>
    </source>
</evidence>
<keyword evidence="5" id="KW-0378">Hydrolase</keyword>
<keyword evidence="6" id="KW-0325">Glycoprotein</keyword>
<dbReference type="Pfam" id="PF01915">
    <property type="entry name" value="Glyco_hydro_3_C"/>
    <property type="match status" value="1"/>
</dbReference>
<comment type="pathway">
    <text evidence="2">Glycan metabolism; cellulose degradation.</text>
</comment>
<dbReference type="SUPFAM" id="SSF52279">
    <property type="entry name" value="Beta-D-glucan exohydrolase, C-terminal domain"/>
    <property type="match status" value="1"/>
</dbReference>
<evidence type="ECO:0000256" key="10">
    <source>
        <dbReference type="ARBA" id="ARBA00070030"/>
    </source>
</evidence>
<dbReference type="PRINTS" id="PR00133">
    <property type="entry name" value="GLHYDRLASE3"/>
</dbReference>
<dbReference type="EC" id="3.2.1.21" evidence="4"/>
<dbReference type="Gene3D" id="2.60.40.10">
    <property type="entry name" value="Immunoglobulins"/>
    <property type="match status" value="1"/>
</dbReference>
<dbReference type="GO" id="GO:0008422">
    <property type="term" value="F:beta-glucosidase activity"/>
    <property type="evidence" value="ECO:0007669"/>
    <property type="project" value="UniProtKB-EC"/>
</dbReference>
<dbReference type="Gene3D" id="3.40.50.1700">
    <property type="entry name" value="Glycoside hydrolase family 3 C-terminal domain"/>
    <property type="match status" value="1"/>
</dbReference>
<dbReference type="OrthoDB" id="416222at2759"/>
<feature type="region of interest" description="Disordered" evidence="14">
    <location>
        <begin position="793"/>
        <end position="812"/>
    </location>
</feature>
<dbReference type="GeneID" id="28862539"/>
<reference evidence="18" key="1">
    <citation type="journal article" date="2017" name="BMC Genomics">
        <title>Gapless genome assembly of Colletotrichum higginsianum reveals chromosome structure and association of transposable elements with secondary metabolite gene clusters.</title>
        <authorList>
            <person name="Dallery J.-F."/>
            <person name="Lapalu N."/>
            <person name="Zampounis A."/>
            <person name="Pigne S."/>
            <person name="Luyten I."/>
            <person name="Amselem J."/>
            <person name="Wittenberg A.H.J."/>
            <person name="Zhou S."/>
            <person name="de Queiroz M.V."/>
            <person name="Robin G.P."/>
            <person name="Auger A."/>
            <person name="Hainaut M."/>
            <person name="Henrissat B."/>
            <person name="Kim K.-T."/>
            <person name="Lee Y.-H."/>
            <person name="Lespinet O."/>
            <person name="Schwartz D.C."/>
            <person name="Thon M.R."/>
            <person name="O'Connell R.J."/>
        </authorList>
    </citation>
    <scope>NUCLEOTIDE SEQUENCE [LARGE SCALE GENOMIC DNA]</scope>
    <source>
        <strain evidence="18">IMI 349063</strain>
    </source>
</reference>
<dbReference type="InterPro" id="IPR050288">
    <property type="entry name" value="Cellulose_deg_GH3"/>
</dbReference>
<evidence type="ECO:0000256" key="7">
    <source>
        <dbReference type="ARBA" id="ARBA00023277"/>
    </source>
</evidence>
<evidence type="ECO:0000256" key="4">
    <source>
        <dbReference type="ARBA" id="ARBA00012744"/>
    </source>
</evidence>
<accession>A0A1B7YRS1</accession>
<organism evidence="17 18">
    <name type="scientific">Colletotrichum higginsianum (strain IMI 349063)</name>
    <name type="common">Crucifer anthracnose fungus</name>
    <dbReference type="NCBI Taxonomy" id="759273"/>
    <lineage>
        <taxon>Eukaryota</taxon>
        <taxon>Fungi</taxon>
        <taxon>Dikarya</taxon>
        <taxon>Ascomycota</taxon>
        <taxon>Pezizomycotina</taxon>
        <taxon>Sordariomycetes</taxon>
        <taxon>Hypocreomycetidae</taxon>
        <taxon>Glomerellales</taxon>
        <taxon>Glomerellaceae</taxon>
        <taxon>Colletotrichum</taxon>
        <taxon>Colletotrichum destructivum species complex</taxon>
    </lineage>
</organism>
<evidence type="ECO:0000256" key="15">
    <source>
        <dbReference type="SAM" id="SignalP"/>
    </source>
</evidence>
<gene>
    <name evidence="17" type="ORF">CH63R_03457</name>
</gene>
<evidence type="ECO:0000256" key="8">
    <source>
        <dbReference type="ARBA" id="ARBA00023295"/>
    </source>
</evidence>
<comment type="similarity">
    <text evidence="3">Belongs to the glycosyl hydrolase 3 family.</text>
</comment>
<feature type="signal peptide" evidence="15">
    <location>
        <begin position="1"/>
        <end position="19"/>
    </location>
</feature>
<evidence type="ECO:0000256" key="6">
    <source>
        <dbReference type="ARBA" id="ARBA00023180"/>
    </source>
</evidence>
<name>A0A1B7YRS1_COLHI</name>
<evidence type="ECO:0000313" key="18">
    <source>
        <dbReference type="Proteomes" id="UP000092177"/>
    </source>
</evidence>
<sequence length="914" mass="98273">MRTQALAVALLAATDYAAAVTPDARLHKRDLAYSPPVYPSPWMDPSADGWAEAYIKAKDFVSQLTLLEKVNLTTGVGWQGDVCVGNVGSIPRLGLRGLCMQDGPVGVRFSDYNSVFPSGQTAAATWDRSLIYRRAEAIGFEHRAKGVDVVLAPVAGPIGRAPTGGRNWEGFSVDPYLTGIAMAESVKGIQKHAIACAKHFIGNEQEHFRQAPEAIGYGYNITESLSSNIDDRTMHELYMWPFADAIRAGVGSIMCSYNQVNNSYGCQNSKLLNGLLKEELGFQGFIMSDWSVLLSSLPSFPPSSLSLFSSSASVANMFTGKLSMYAGAATAVAGLDMAMPGDVLFNTGTTFWGTNLTVAVLNGTVPEYRLDDMALRIMAAFFKVGFEVKSLPDINFSSWTKDTIGPVQYYAKENVQVINQHVDVRNGRDHANLIREIAAKATVLLKNEGALPLKKPKFLAVIGEDAGPNPRGPNGCADRGCNEGSLAAAFGSGSSDFSYLVTPDQGLQARAIADGTRYESILSNYETAATTALVSQADATAIVFVNANSGEGYINVGGNEGDRQNLTLWNAGDELVKNVSSINNNTIVVIHSVGPVLLTDMYNNPNITAIVWAGLPGQESGHSITDVLYGDVNPGGKSPFTWGPTRESYGADVLYEPNNGEGAPQDDFTEGVFIDYRYFDRATSGSSINGTYRNSTGAAPIYPFGFGLSYTTFEYSNLVVTPGNAGEYSPTTGETAEAPTFGNYSTDPAEYVFPSDKFRYIYNFIYPYLNTSDIRESANDPTFGQAADEFLPPRALESSPQPKHPASGAPGGNPQLWDVLYTVTATVTNTGGVAGDEVAQLYVSLGGPEDPVKVLRGFERLPIEPGASATFRAEITRRDLSNWDTVSQNWVISKYPKKVWVGSSSRDLPLSASL</sequence>
<dbReference type="FunFam" id="3.20.20.300:FF:000002">
    <property type="entry name" value="Probable beta-glucosidase"/>
    <property type="match status" value="1"/>
</dbReference>
<dbReference type="Pfam" id="PF00933">
    <property type="entry name" value="Glyco_hydro_3"/>
    <property type="match status" value="1"/>
</dbReference>
<dbReference type="SUPFAM" id="SSF51445">
    <property type="entry name" value="(Trans)glycosidases"/>
    <property type="match status" value="1"/>
</dbReference>
<evidence type="ECO:0000256" key="9">
    <source>
        <dbReference type="ARBA" id="ARBA00023326"/>
    </source>
</evidence>
<dbReference type="InterPro" id="IPR013783">
    <property type="entry name" value="Ig-like_fold"/>
</dbReference>
<dbReference type="RefSeq" id="XP_018163248.1">
    <property type="nucleotide sequence ID" value="XM_018298432.1"/>
</dbReference>
<dbReference type="InterPro" id="IPR036962">
    <property type="entry name" value="Glyco_hydro_3_N_sf"/>
</dbReference>
<protein>
    <recommendedName>
        <fullName evidence="10">Beta-glucosidase cel3A</fullName>
        <ecNumber evidence="4">3.2.1.21</ecNumber>
    </recommendedName>
    <alternativeName>
        <fullName evidence="11">Beta-D-glucoside glucohydrolase cel3A</fullName>
    </alternativeName>
    <alternativeName>
        <fullName evidence="13">Cellobiase cel3A</fullName>
    </alternativeName>
    <alternativeName>
        <fullName evidence="12">Gentiobiase cel3A</fullName>
    </alternativeName>
</protein>
<evidence type="ECO:0000256" key="13">
    <source>
        <dbReference type="ARBA" id="ARBA00083611"/>
    </source>
</evidence>
<dbReference type="KEGG" id="chig:CH63R_03457"/>